<dbReference type="GO" id="GO:0006352">
    <property type="term" value="P:DNA-templated transcription initiation"/>
    <property type="evidence" value="ECO:0007669"/>
    <property type="project" value="InterPro"/>
</dbReference>
<proteinExistence type="inferred from homology"/>
<dbReference type="Proteomes" id="UP000321362">
    <property type="component" value="Chromosome"/>
</dbReference>
<dbReference type="Gene3D" id="1.10.10.10">
    <property type="entry name" value="Winged helix-like DNA-binding domain superfamily/Winged helix DNA-binding domain"/>
    <property type="match status" value="1"/>
</dbReference>
<dbReference type="Pfam" id="PF08281">
    <property type="entry name" value="Sigma70_r4_2"/>
    <property type="match status" value="1"/>
</dbReference>
<keyword evidence="2" id="KW-0805">Transcription regulation</keyword>
<name>A0A5B8VYB0_9SPHI</name>
<keyword evidence="4" id="KW-0804">Transcription</keyword>
<organism evidence="7 8">
    <name type="scientific">Mucilaginibacter ginsenosidivorax</name>
    <dbReference type="NCBI Taxonomy" id="862126"/>
    <lineage>
        <taxon>Bacteria</taxon>
        <taxon>Pseudomonadati</taxon>
        <taxon>Bacteroidota</taxon>
        <taxon>Sphingobacteriia</taxon>
        <taxon>Sphingobacteriales</taxon>
        <taxon>Sphingobacteriaceae</taxon>
        <taxon>Mucilaginibacter</taxon>
    </lineage>
</organism>
<gene>
    <name evidence="7" type="ORF">FSB76_06565</name>
</gene>
<comment type="similarity">
    <text evidence="1">Belongs to the sigma-70 factor family. ECF subfamily.</text>
</comment>
<sequence length="193" mass="21940">MSYNLSDLTDIVNEVAVHDSYIAYKKLFGLLFPSIKRFSYSLLKSPELAEEVASDVMITLWRKRESITAIDNIKVYAFVIAKNLCLNILKKNSGGRIVSLDDIAVNLRIDNTTPEWILINDELRASLNNAINELPTRCKIIFRLVKEDGLSYKEVSEILDISIKTVDAQLVIATRRLSVSIKKEFNLSPVKKY</sequence>
<dbReference type="GO" id="GO:0003677">
    <property type="term" value="F:DNA binding"/>
    <property type="evidence" value="ECO:0007669"/>
    <property type="project" value="InterPro"/>
</dbReference>
<evidence type="ECO:0000259" key="5">
    <source>
        <dbReference type="Pfam" id="PF04542"/>
    </source>
</evidence>
<evidence type="ECO:0000313" key="7">
    <source>
        <dbReference type="EMBL" id="QEC75625.1"/>
    </source>
</evidence>
<keyword evidence="8" id="KW-1185">Reference proteome</keyword>
<dbReference type="InterPro" id="IPR007627">
    <property type="entry name" value="RNA_pol_sigma70_r2"/>
</dbReference>
<dbReference type="SUPFAM" id="SSF88659">
    <property type="entry name" value="Sigma3 and sigma4 domains of RNA polymerase sigma factors"/>
    <property type="match status" value="1"/>
</dbReference>
<protein>
    <submittedName>
        <fullName evidence="7">Sigma-70 family RNA polymerase sigma factor</fullName>
    </submittedName>
</protein>
<dbReference type="Pfam" id="PF04542">
    <property type="entry name" value="Sigma70_r2"/>
    <property type="match status" value="1"/>
</dbReference>
<accession>A0A5B8VYB0</accession>
<dbReference type="RefSeq" id="WP_147052837.1">
    <property type="nucleotide sequence ID" value="NZ_CP042437.1"/>
</dbReference>
<dbReference type="Gene3D" id="1.10.1740.10">
    <property type="match status" value="1"/>
</dbReference>
<keyword evidence="3" id="KW-0731">Sigma factor</keyword>
<dbReference type="NCBIfam" id="TIGR02937">
    <property type="entry name" value="sigma70-ECF"/>
    <property type="match status" value="1"/>
</dbReference>
<feature type="domain" description="RNA polymerase sigma-70 region 2" evidence="5">
    <location>
        <begin position="33"/>
        <end position="93"/>
    </location>
</feature>
<evidence type="ECO:0000256" key="1">
    <source>
        <dbReference type="ARBA" id="ARBA00010641"/>
    </source>
</evidence>
<dbReference type="InterPro" id="IPR013325">
    <property type="entry name" value="RNA_pol_sigma_r2"/>
</dbReference>
<evidence type="ECO:0000256" key="4">
    <source>
        <dbReference type="ARBA" id="ARBA00023163"/>
    </source>
</evidence>
<dbReference type="InterPro" id="IPR013324">
    <property type="entry name" value="RNA_pol_sigma_r3/r4-like"/>
</dbReference>
<dbReference type="PANTHER" id="PTHR43133:SF46">
    <property type="entry name" value="RNA POLYMERASE SIGMA-70 FACTOR ECF SUBFAMILY"/>
    <property type="match status" value="1"/>
</dbReference>
<dbReference type="EMBL" id="CP042437">
    <property type="protein sequence ID" value="QEC75625.1"/>
    <property type="molecule type" value="Genomic_DNA"/>
</dbReference>
<dbReference type="KEGG" id="mgk:FSB76_06565"/>
<dbReference type="PANTHER" id="PTHR43133">
    <property type="entry name" value="RNA POLYMERASE ECF-TYPE SIGMA FACTO"/>
    <property type="match status" value="1"/>
</dbReference>
<feature type="domain" description="RNA polymerase sigma factor 70 region 4 type 2" evidence="6">
    <location>
        <begin position="126"/>
        <end position="170"/>
    </location>
</feature>
<dbReference type="GO" id="GO:0016987">
    <property type="term" value="F:sigma factor activity"/>
    <property type="evidence" value="ECO:0007669"/>
    <property type="project" value="UniProtKB-KW"/>
</dbReference>
<dbReference type="AlphaFoldDB" id="A0A5B8VYB0"/>
<dbReference type="SUPFAM" id="SSF88946">
    <property type="entry name" value="Sigma2 domain of RNA polymerase sigma factors"/>
    <property type="match status" value="1"/>
</dbReference>
<dbReference type="InterPro" id="IPR039425">
    <property type="entry name" value="RNA_pol_sigma-70-like"/>
</dbReference>
<dbReference type="CDD" id="cd06171">
    <property type="entry name" value="Sigma70_r4"/>
    <property type="match status" value="1"/>
</dbReference>
<evidence type="ECO:0000313" key="8">
    <source>
        <dbReference type="Proteomes" id="UP000321362"/>
    </source>
</evidence>
<evidence type="ECO:0000256" key="3">
    <source>
        <dbReference type="ARBA" id="ARBA00023082"/>
    </source>
</evidence>
<dbReference type="InterPro" id="IPR036388">
    <property type="entry name" value="WH-like_DNA-bd_sf"/>
</dbReference>
<dbReference type="InterPro" id="IPR014284">
    <property type="entry name" value="RNA_pol_sigma-70_dom"/>
</dbReference>
<reference evidence="7 8" key="1">
    <citation type="journal article" date="2013" name="J. Microbiol.">
        <title>Mucilaginibacter ginsenosidivorax sp. nov., with ginsenoside converting activity isolated from sediment.</title>
        <authorList>
            <person name="Kim J.K."/>
            <person name="Choi T.E."/>
            <person name="Liu Q.M."/>
            <person name="Park H.Y."/>
            <person name="Yi T.H."/>
            <person name="Yoon M.H."/>
            <person name="Kim S.C."/>
            <person name="Im W.T."/>
        </authorList>
    </citation>
    <scope>NUCLEOTIDE SEQUENCE [LARGE SCALE GENOMIC DNA]</scope>
    <source>
        <strain evidence="7 8">KHI28</strain>
    </source>
</reference>
<evidence type="ECO:0000259" key="6">
    <source>
        <dbReference type="Pfam" id="PF08281"/>
    </source>
</evidence>
<evidence type="ECO:0000256" key="2">
    <source>
        <dbReference type="ARBA" id="ARBA00023015"/>
    </source>
</evidence>
<dbReference type="OrthoDB" id="659361at2"/>
<dbReference type="InterPro" id="IPR013249">
    <property type="entry name" value="RNA_pol_sigma70_r4_t2"/>
</dbReference>